<accession>A0A2J7ZUG2</accession>
<dbReference type="OrthoDB" id="10263956at2759"/>
<comment type="caution">
    <text evidence="2">The sequence shown here is derived from an EMBL/GenBank/DDBJ whole genome shotgun (WGS) entry which is preliminary data.</text>
</comment>
<sequence>MTWKTSKGDRVLSGSEAKLFASAIATMCDMADDGDEGLNFGIPLVVGPFERLSDAQNSAAAPPTRLRVSPTRGDDEEDEGEDGEGRGPSVGCMDFQKWEGALECIADAILWDRDWEMEGDFAMMQQQQQLVMMRHMNVGTDYWRPFQPEAYPVRGARDRLYDMVRRISD</sequence>
<organism evidence="2 3">
    <name type="scientific">Tetrabaena socialis</name>
    <dbReference type="NCBI Taxonomy" id="47790"/>
    <lineage>
        <taxon>Eukaryota</taxon>
        <taxon>Viridiplantae</taxon>
        <taxon>Chlorophyta</taxon>
        <taxon>core chlorophytes</taxon>
        <taxon>Chlorophyceae</taxon>
        <taxon>CS clade</taxon>
        <taxon>Chlamydomonadales</taxon>
        <taxon>Tetrabaenaceae</taxon>
        <taxon>Tetrabaena</taxon>
    </lineage>
</organism>
<proteinExistence type="predicted"/>
<evidence type="ECO:0000313" key="2">
    <source>
        <dbReference type="EMBL" id="PNH03915.1"/>
    </source>
</evidence>
<dbReference type="Proteomes" id="UP000236333">
    <property type="component" value="Unassembled WGS sequence"/>
</dbReference>
<protein>
    <submittedName>
        <fullName evidence="2">Uncharacterized protein</fullName>
    </submittedName>
</protein>
<dbReference type="EMBL" id="PGGS01000446">
    <property type="protein sequence ID" value="PNH03915.1"/>
    <property type="molecule type" value="Genomic_DNA"/>
</dbReference>
<dbReference type="AlphaFoldDB" id="A0A2J7ZUG2"/>
<gene>
    <name evidence="2" type="ORF">TSOC_009977</name>
</gene>
<evidence type="ECO:0000256" key="1">
    <source>
        <dbReference type="SAM" id="MobiDB-lite"/>
    </source>
</evidence>
<name>A0A2J7ZUG2_9CHLO</name>
<evidence type="ECO:0000313" key="3">
    <source>
        <dbReference type="Proteomes" id="UP000236333"/>
    </source>
</evidence>
<reference evidence="2 3" key="1">
    <citation type="journal article" date="2017" name="Mol. Biol. Evol.">
        <title>The 4-celled Tetrabaena socialis nuclear genome reveals the essential components for genetic control of cell number at the origin of multicellularity in the volvocine lineage.</title>
        <authorList>
            <person name="Featherston J."/>
            <person name="Arakaki Y."/>
            <person name="Hanschen E.R."/>
            <person name="Ferris P.J."/>
            <person name="Michod R.E."/>
            <person name="Olson B.J.S.C."/>
            <person name="Nozaki H."/>
            <person name="Durand P.M."/>
        </authorList>
    </citation>
    <scope>NUCLEOTIDE SEQUENCE [LARGE SCALE GENOMIC DNA]</scope>
    <source>
        <strain evidence="2 3">NIES-571</strain>
    </source>
</reference>
<keyword evidence="3" id="KW-1185">Reference proteome</keyword>
<feature type="region of interest" description="Disordered" evidence="1">
    <location>
        <begin position="55"/>
        <end position="90"/>
    </location>
</feature>